<dbReference type="Gene3D" id="2.40.160.60">
    <property type="entry name" value="Outer membrane protein transport protein (OMPP1/FadL/TodX)"/>
    <property type="match status" value="1"/>
</dbReference>
<dbReference type="STRING" id="388280.SAMN04488057_105273"/>
<dbReference type="NCBIfam" id="NF033709">
    <property type="entry name" value="PorV_fam"/>
    <property type="match status" value="1"/>
</dbReference>
<evidence type="ECO:0008006" key="3">
    <source>
        <dbReference type="Google" id="ProtNLM"/>
    </source>
</evidence>
<reference evidence="1 2" key="1">
    <citation type="submission" date="2016-11" db="EMBL/GenBank/DDBJ databases">
        <authorList>
            <person name="Jaros S."/>
            <person name="Januszkiewicz K."/>
            <person name="Wedrychowicz H."/>
        </authorList>
    </citation>
    <scope>NUCLEOTIDE SEQUENCE [LARGE SCALE GENOMIC DNA]</scope>
    <source>
        <strain evidence="1 2">CGMCC 1.6102</strain>
    </source>
</reference>
<name>A0A1M7NFB2_9BACT</name>
<keyword evidence="2" id="KW-1185">Reference proteome</keyword>
<dbReference type="EMBL" id="FRCY01000005">
    <property type="protein sequence ID" value="SHN02316.1"/>
    <property type="molecule type" value="Genomic_DNA"/>
</dbReference>
<protein>
    <recommendedName>
        <fullName evidence="3">PorV/PorQ family protein</fullName>
    </recommendedName>
</protein>
<gene>
    <name evidence="1" type="ORF">SAMN04488057_105273</name>
</gene>
<accession>A0A1M7NFB2</accession>
<proteinExistence type="predicted"/>
<evidence type="ECO:0000313" key="2">
    <source>
        <dbReference type="Proteomes" id="UP000184513"/>
    </source>
</evidence>
<evidence type="ECO:0000313" key="1">
    <source>
        <dbReference type="EMBL" id="SHN02316.1"/>
    </source>
</evidence>
<organism evidence="1 2">
    <name type="scientific">Cyclobacterium lianum</name>
    <dbReference type="NCBI Taxonomy" id="388280"/>
    <lineage>
        <taxon>Bacteria</taxon>
        <taxon>Pseudomonadati</taxon>
        <taxon>Bacteroidota</taxon>
        <taxon>Cytophagia</taxon>
        <taxon>Cytophagales</taxon>
        <taxon>Cyclobacteriaceae</taxon>
        <taxon>Cyclobacterium</taxon>
    </lineage>
</organism>
<dbReference type="AlphaFoldDB" id="A0A1M7NFB2"/>
<dbReference type="Proteomes" id="UP000184513">
    <property type="component" value="Unassembled WGS sequence"/>
</dbReference>
<sequence length="429" mass="47906">MCNAGSDIFSNCEKERCWRTVICTFVNSTSKLGGKFFNSSIFPLHFSFYFAPALLFKLMIVRANFCVLLGILLFGSVKGQGIAPKYSNEFMHIGIGARGLGMAGAQVAAVRDVTSAYWNPAGLIGVGHKHEFALMHAEYFAGIAKFDYAAYTTNIQEDNQIALSVIRFGVDDIPDTRFLYDANGALNYNNIQFFNAADYALLLSYARDVSDNFKMGINTKIIHRNVGKFAKAWGFGLDFGAIYLLQDWRIGLMARDVTTTFNAWSHNAALVREIYSQTQNEIPVNSIELTLPRATLGVARQFEITTEINMLAALDLDFTFDGQRNSLYGSEIFNIDPKIGIELDYRKSAYLRLGAGNYQRLNNFDGSKYSSIQPGFGLGFKASEKVLIDYALTDIGSISETPYSHVFSIKVSLNPLDDDFRIYKGWENN</sequence>